<dbReference type="PANTHER" id="PTHR16983">
    <property type="entry name" value="UPAR/LY6 DOMAIN-CONTAINING PROTEIN"/>
    <property type="match status" value="1"/>
</dbReference>
<feature type="chain" id="PRO_5041710427" description="Snake toxin/toxin-like domain-containing protein" evidence="2">
    <location>
        <begin position="28"/>
        <end position="127"/>
    </location>
</feature>
<dbReference type="GO" id="GO:0005886">
    <property type="term" value="C:plasma membrane"/>
    <property type="evidence" value="ECO:0007669"/>
    <property type="project" value="TreeGrafter"/>
</dbReference>
<accession>A0AA85F516</accession>
<protein>
    <recommendedName>
        <fullName evidence="3">Snake toxin/toxin-like domain-containing protein</fullName>
    </recommendedName>
</protein>
<proteinExistence type="predicted"/>
<feature type="domain" description="Snake toxin/toxin-like" evidence="3">
    <location>
        <begin position="29"/>
        <end position="99"/>
    </location>
</feature>
<evidence type="ECO:0000313" key="4">
    <source>
        <dbReference type="Proteomes" id="UP000050792"/>
    </source>
</evidence>
<dbReference type="WBParaSite" id="SRDH1_34550.1">
    <property type="protein sequence ID" value="SRDH1_34550.1"/>
    <property type="gene ID" value="SRDH1_34550"/>
</dbReference>
<evidence type="ECO:0000259" key="3">
    <source>
        <dbReference type="Pfam" id="PF00087"/>
    </source>
</evidence>
<dbReference type="AlphaFoldDB" id="A0AA85F516"/>
<evidence type="ECO:0000256" key="1">
    <source>
        <dbReference type="ARBA" id="ARBA00022729"/>
    </source>
</evidence>
<dbReference type="InterPro" id="IPR045860">
    <property type="entry name" value="Snake_toxin-like_sf"/>
</dbReference>
<reference evidence="5" key="2">
    <citation type="submission" date="2023-11" db="UniProtKB">
        <authorList>
            <consortium name="WormBaseParasite"/>
        </authorList>
    </citation>
    <scope>IDENTIFICATION</scope>
</reference>
<keyword evidence="1 2" id="KW-0732">Signal</keyword>
<keyword evidence="4" id="KW-1185">Reference proteome</keyword>
<dbReference type="PANTHER" id="PTHR16983:SF28">
    <property type="entry name" value="LYMPHOCYTE ANTIGEN 6 COMPLEX, LOCUS M"/>
    <property type="match status" value="1"/>
</dbReference>
<dbReference type="Proteomes" id="UP000050792">
    <property type="component" value="Unassembled WGS sequence"/>
</dbReference>
<dbReference type="Gene3D" id="2.10.60.10">
    <property type="entry name" value="CD59"/>
    <property type="match status" value="1"/>
</dbReference>
<dbReference type="SUPFAM" id="SSF57302">
    <property type="entry name" value="Snake toxin-like"/>
    <property type="match status" value="1"/>
</dbReference>
<sequence>MIYNFNVMMLRLFPILLLMIFTSTGLGHRCYVCSKCQDPFRVQDTEIQNGCSFCSTIRTYVQDKLQVTSRSCVPVCVEADARRSGSGIVTSCCQDDLCNSGTQTQISMTLILSSLFSILPLLSRYFK</sequence>
<evidence type="ECO:0000313" key="5">
    <source>
        <dbReference type="WBParaSite" id="SRDH1_34550.1"/>
    </source>
</evidence>
<feature type="signal peptide" evidence="2">
    <location>
        <begin position="1"/>
        <end position="27"/>
    </location>
</feature>
<name>A0AA85F516_9TREM</name>
<dbReference type="InterPro" id="IPR035076">
    <property type="entry name" value="Toxin/TOLIP"/>
</dbReference>
<dbReference type="Pfam" id="PF00087">
    <property type="entry name" value="Toxin_TOLIP"/>
    <property type="match status" value="1"/>
</dbReference>
<evidence type="ECO:0000256" key="2">
    <source>
        <dbReference type="SAM" id="SignalP"/>
    </source>
</evidence>
<dbReference type="InterPro" id="IPR051110">
    <property type="entry name" value="Ly-6/neurotoxin-like_GPI-ap"/>
</dbReference>
<organism evidence="4 5">
    <name type="scientific">Schistosoma rodhaini</name>
    <dbReference type="NCBI Taxonomy" id="6188"/>
    <lineage>
        <taxon>Eukaryota</taxon>
        <taxon>Metazoa</taxon>
        <taxon>Spiralia</taxon>
        <taxon>Lophotrochozoa</taxon>
        <taxon>Platyhelminthes</taxon>
        <taxon>Trematoda</taxon>
        <taxon>Digenea</taxon>
        <taxon>Strigeidida</taxon>
        <taxon>Schistosomatoidea</taxon>
        <taxon>Schistosomatidae</taxon>
        <taxon>Schistosoma</taxon>
    </lineage>
</organism>
<reference evidence="4" key="1">
    <citation type="submission" date="2022-06" db="EMBL/GenBank/DDBJ databases">
        <authorList>
            <person name="Berger JAMES D."/>
            <person name="Berger JAMES D."/>
        </authorList>
    </citation>
    <scope>NUCLEOTIDE SEQUENCE [LARGE SCALE GENOMIC DNA]</scope>
</reference>